<evidence type="ECO:0000256" key="7">
    <source>
        <dbReference type="SAM" id="Phobius"/>
    </source>
</evidence>
<dbReference type="GO" id="GO:0012505">
    <property type="term" value="C:endomembrane system"/>
    <property type="evidence" value="ECO:0007669"/>
    <property type="project" value="TreeGrafter"/>
</dbReference>
<dbReference type="Pfam" id="PF05602">
    <property type="entry name" value="CLPTM1"/>
    <property type="match status" value="1"/>
</dbReference>
<feature type="transmembrane region" description="Helical" evidence="7">
    <location>
        <begin position="414"/>
        <end position="431"/>
    </location>
</feature>
<dbReference type="InterPro" id="IPR008429">
    <property type="entry name" value="CLPTM1"/>
</dbReference>
<evidence type="ECO:0000256" key="1">
    <source>
        <dbReference type="ARBA" id="ARBA00004141"/>
    </source>
</evidence>
<keyword evidence="4 7" id="KW-1133">Transmembrane helix</keyword>
<evidence type="ECO:0000256" key="2">
    <source>
        <dbReference type="ARBA" id="ARBA00009310"/>
    </source>
</evidence>
<protein>
    <recommendedName>
        <fullName evidence="10">Cleft lip and palate transmembrane protein 1</fullName>
    </recommendedName>
</protein>
<dbReference type="AlphaFoldDB" id="A0A401NV02"/>
<dbReference type="GO" id="GO:0016020">
    <property type="term" value="C:membrane"/>
    <property type="evidence" value="ECO:0007669"/>
    <property type="project" value="UniProtKB-SubCell"/>
</dbReference>
<dbReference type="PANTHER" id="PTHR21347:SF14">
    <property type="entry name" value="LIPID SCRAMBLASE CLPTM1-RELATED"/>
    <property type="match status" value="1"/>
</dbReference>
<feature type="compositionally biased region" description="Basic and acidic residues" evidence="6">
    <location>
        <begin position="615"/>
        <end position="626"/>
    </location>
</feature>
<keyword evidence="3 7" id="KW-0812">Transmembrane</keyword>
<evidence type="ECO:0000313" key="9">
    <source>
        <dbReference type="Proteomes" id="UP000288216"/>
    </source>
</evidence>
<evidence type="ECO:0000256" key="6">
    <source>
        <dbReference type="SAM" id="MobiDB-lite"/>
    </source>
</evidence>
<feature type="transmembrane region" description="Helical" evidence="7">
    <location>
        <begin position="500"/>
        <end position="521"/>
    </location>
</feature>
<evidence type="ECO:0000256" key="3">
    <source>
        <dbReference type="ARBA" id="ARBA00022692"/>
    </source>
</evidence>
<dbReference type="STRING" id="75743.A0A401NV02"/>
<feature type="region of interest" description="Disordered" evidence="6">
    <location>
        <begin position="24"/>
        <end position="47"/>
    </location>
</feature>
<evidence type="ECO:0000256" key="5">
    <source>
        <dbReference type="ARBA" id="ARBA00023136"/>
    </source>
</evidence>
<evidence type="ECO:0000313" key="8">
    <source>
        <dbReference type="EMBL" id="GCB64689.1"/>
    </source>
</evidence>
<proteinExistence type="inferred from homology"/>
<reference evidence="8 9" key="1">
    <citation type="journal article" date="2018" name="Nat. Ecol. Evol.">
        <title>Shark genomes provide insights into elasmobranch evolution and the origin of vertebrates.</title>
        <authorList>
            <person name="Hara Y"/>
            <person name="Yamaguchi K"/>
            <person name="Onimaru K"/>
            <person name="Kadota M"/>
            <person name="Koyanagi M"/>
            <person name="Keeley SD"/>
            <person name="Tatsumi K"/>
            <person name="Tanaka K"/>
            <person name="Motone F"/>
            <person name="Kageyama Y"/>
            <person name="Nozu R"/>
            <person name="Adachi N"/>
            <person name="Nishimura O"/>
            <person name="Nakagawa R"/>
            <person name="Tanegashima C"/>
            <person name="Kiyatake I"/>
            <person name="Matsumoto R"/>
            <person name="Murakumo K"/>
            <person name="Nishida K"/>
            <person name="Terakita A"/>
            <person name="Kuratani S"/>
            <person name="Sato K"/>
            <person name="Hyodo S Kuraku.S."/>
        </authorList>
    </citation>
    <scope>NUCLEOTIDE SEQUENCE [LARGE SCALE GENOMIC DNA]</scope>
</reference>
<evidence type="ECO:0000256" key="4">
    <source>
        <dbReference type="ARBA" id="ARBA00022989"/>
    </source>
</evidence>
<dbReference type="OMA" id="LFKYQMY"/>
<dbReference type="EMBL" id="BFAA01005483">
    <property type="protein sequence ID" value="GCB64689.1"/>
    <property type="molecule type" value="Genomic_DNA"/>
</dbReference>
<feature type="transmembrane region" description="Helical" evidence="7">
    <location>
        <begin position="388"/>
        <end position="408"/>
    </location>
</feature>
<comment type="subcellular location">
    <subcellularLocation>
        <location evidence="1">Membrane</location>
        <topology evidence="1">Multi-pass membrane protein</topology>
    </subcellularLocation>
</comment>
<comment type="caution">
    <text evidence="8">The sequence shown here is derived from an EMBL/GenBank/DDBJ whole genome shotgun (WGS) entry which is preliminary data.</text>
</comment>
<name>A0A401NV02_SCYTO</name>
<keyword evidence="5 7" id="KW-0472">Membrane</keyword>
<evidence type="ECO:0008006" key="10">
    <source>
        <dbReference type="Google" id="ProtNLM"/>
    </source>
</evidence>
<sequence>MAAQESEAPVRPANGEISSEVVADGQLQVSEGNQVEANPPQQPQQPPNAWQVIKGVLFRIFIIWLISSWFRRGSAPPEQSDPTGTVRLPSRNLFPKDTLMDLRVYVSENENFAEFNDTGLLFWEHLDLVYGDWTSGESGTGCYEHYGEIETTENMKSNGSMYIHIYFTKSGFHPDPMRKTQYRRLASVSTTRMLNKYKRRKFQKTKNLLTGQTEADPEIIKRAEDYGPVEIISHWHPNLTVHIVDDHTAWAMGAVPPPLDQYVRFDPVSGDYYPIIYFNDYWNLQKDYFPVNETLEKLPLRMTYCPLSLWKWQLYAAQSTKSPWNIWGEDLYDQPDEEQDSVKVALLETNPYLLAVTIIVSIVHSVFEFLAFKNDIQFWNSRQSLEGLSVRSVIFGVFQSAVVLLYILDNETNFVVQVSVFIGLLIDLWKITKVMDVRIDRVNKVAGIFPRLTLKDKSTYVQSSTKNYDDMAFKYLSWILFPLLGCYAVYSLLYMEHKSWYSWVLSMLYGFLLTFGFITMTPQLFINYKLKSVAHLPWRMLTYKALNTFIDDLFAFVIKMPMMYRIGCLRDDVVFFIYLYQRWIYRVDPARMNEFGTSGEDSGKAPKENSFPKALLEKAEGEKKND</sequence>
<dbReference type="OrthoDB" id="378564at2759"/>
<feature type="region of interest" description="Disordered" evidence="6">
    <location>
        <begin position="596"/>
        <end position="626"/>
    </location>
</feature>
<feature type="transmembrane region" description="Helical" evidence="7">
    <location>
        <begin position="475"/>
        <end position="494"/>
    </location>
</feature>
<feature type="transmembrane region" description="Helical" evidence="7">
    <location>
        <begin position="352"/>
        <end position="372"/>
    </location>
</feature>
<organism evidence="8 9">
    <name type="scientific">Scyliorhinus torazame</name>
    <name type="common">Cloudy catshark</name>
    <name type="synonym">Catulus torazame</name>
    <dbReference type="NCBI Taxonomy" id="75743"/>
    <lineage>
        <taxon>Eukaryota</taxon>
        <taxon>Metazoa</taxon>
        <taxon>Chordata</taxon>
        <taxon>Craniata</taxon>
        <taxon>Vertebrata</taxon>
        <taxon>Chondrichthyes</taxon>
        <taxon>Elasmobranchii</taxon>
        <taxon>Galeomorphii</taxon>
        <taxon>Galeoidea</taxon>
        <taxon>Carcharhiniformes</taxon>
        <taxon>Scyliorhinidae</taxon>
        <taxon>Scyliorhinus</taxon>
    </lineage>
</organism>
<keyword evidence="9" id="KW-1185">Reference proteome</keyword>
<gene>
    <name evidence="8" type="ORF">scyTo_0011784</name>
</gene>
<dbReference type="PANTHER" id="PTHR21347">
    <property type="entry name" value="CLEFT LIP AND PALATE ASSOCIATED TRANSMEMBRANE PROTEIN-RELATED"/>
    <property type="match status" value="1"/>
</dbReference>
<accession>A0A401NV02</accession>
<feature type="compositionally biased region" description="Polar residues" evidence="6">
    <location>
        <begin position="27"/>
        <end position="36"/>
    </location>
</feature>
<comment type="similarity">
    <text evidence="2">Belongs to the CLPTM1 family.</text>
</comment>
<dbReference type="Proteomes" id="UP000288216">
    <property type="component" value="Unassembled WGS sequence"/>
</dbReference>